<gene>
    <name evidence="2" type="ORF">HU230_41520</name>
</gene>
<comment type="caution">
    <text evidence="2">The sequence shown here is derived from an EMBL/GenBank/DDBJ whole genome shotgun (WGS) entry which is preliminary data.</text>
</comment>
<accession>A0A973WW04</accession>
<name>A0A973WW04_9BRAD</name>
<organism evidence="2">
    <name type="scientific">Bradyrhizobium quebecense</name>
    <dbReference type="NCBI Taxonomy" id="2748629"/>
    <lineage>
        <taxon>Bacteria</taxon>
        <taxon>Pseudomonadati</taxon>
        <taxon>Pseudomonadota</taxon>
        <taxon>Alphaproteobacteria</taxon>
        <taxon>Hyphomicrobiales</taxon>
        <taxon>Nitrobacteraceae</taxon>
        <taxon>Bradyrhizobium</taxon>
    </lineage>
</organism>
<feature type="domain" description="CHAT" evidence="1">
    <location>
        <begin position="146"/>
        <end position="360"/>
    </location>
</feature>
<sequence length="583" mass="62276">MTNHYDEFRVQITPNVDGRLALQILASPIPASVGPKGAPASAFDPADLARMRAKGTFGAGGNLQEMQRIGTAVFQSVTNAEVQADLRVALALNQTNGRRIRIVFSTVALDGPLPGVRPSEIPVEAIYRDADGFYASFEKTPVSRTLVAKPDRDTVAVTPPLRVLLVAACPDGWPKADIGKEADTIKAAVKQLEDNRLVIVESCIPPTKAEMSRRLKTGNYHAVHFAGHGGVGRIGGDPTPRAFLCFEREDKGLDPLDAFTFDSMLRNCPSVALVVITGCSTAALPVPIGGAPYAATAFDGVAQRLVSPGSLSTVSAVVAMQFDLEPSAAIAFSRAFYTTLIAPDTTIDEAVTKARSDISDVSSMGSPGWVNPVCYWRCNNSRPFEVRPYGGSLSPEEEREITTLKVRIEAYRTSLQDLRSQPPSVQAAAARFGQDLIEKIDGFLARISELNGNAIRLKGGRANALGDIDFVLSVRLRAAATLDRLRAKISFEENAFDFVSATKGAAAPSAPLTAAAAGVLTILIEDVSAGNALAAGEYEIASIRMRVKDRSQSTRVLTIFELQVVADPDNVFYSSVDGYAFLS</sequence>
<evidence type="ECO:0000259" key="1">
    <source>
        <dbReference type="Pfam" id="PF12770"/>
    </source>
</evidence>
<evidence type="ECO:0000313" key="2">
    <source>
        <dbReference type="EMBL" id="NVL12007.1"/>
    </source>
</evidence>
<protein>
    <submittedName>
        <fullName evidence="2">CHAT domain-containing protein</fullName>
    </submittedName>
</protein>
<reference evidence="2" key="1">
    <citation type="submission" date="2020-06" db="EMBL/GenBank/DDBJ databases">
        <title>Whole Genome Sequence of Bradyrhizobium sp. Strain 66S1MB.</title>
        <authorList>
            <person name="Bromfield E."/>
            <person name="Cloutier S."/>
        </authorList>
    </citation>
    <scope>NUCLEOTIDE SEQUENCE</scope>
    <source>
        <strain evidence="2">66S1MB</strain>
    </source>
</reference>
<dbReference type="EMBL" id="JABWSX010000003">
    <property type="protein sequence ID" value="NVL12007.1"/>
    <property type="molecule type" value="Genomic_DNA"/>
</dbReference>
<proteinExistence type="predicted"/>
<dbReference type="InterPro" id="IPR024983">
    <property type="entry name" value="CHAT_dom"/>
</dbReference>
<dbReference type="Pfam" id="PF12770">
    <property type="entry name" value="CHAT"/>
    <property type="match status" value="1"/>
</dbReference>
<dbReference type="RefSeq" id="WP_176535417.1">
    <property type="nucleotide sequence ID" value="NZ_CP088023.1"/>
</dbReference>
<dbReference type="AlphaFoldDB" id="A0A973WW04"/>